<dbReference type="KEGG" id="gvi:glr0882"/>
<sequence length="109" mass="12314">MAQTYYFLAASDRFLQGHQAQEVLEERTRHYLAHSKAIDFWLVRTPAFLAVPEFADLRHRCPAPAAAVVSTDGQFILWLKHRLQYVLLGQFEAPSAAIPDPLAVHTAAR</sequence>
<dbReference type="Gene3D" id="3.30.70.1860">
    <property type="entry name" value="Uncharacterised protein family Ycf54"/>
    <property type="match status" value="1"/>
</dbReference>
<dbReference type="EnsemblBacteria" id="BAC88823">
    <property type="protein sequence ID" value="BAC88823"/>
    <property type="gene ID" value="BAC88823"/>
</dbReference>
<protein>
    <submittedName>
        <fullName evidence="2">Ycf54 protein</fullName>
    </submittedName>
</protein>
<name>Q7NM85_GLOVI</name>
<dbReference type="Pfam" id="PF10674">
    <property type="entry name" value="Ycf54"/>
    <property type="match status" value="1"/>
</dbReference>
<evidence type="ECO:0000256" key="1">
    <source>
        <dbReference type="ARBA" id="ARBA00043978"/>
    </source>
</evidence>
<dbReference type="GO" id="GO:0015995">
    <property type="term" value="P:chlorophyll biosynthetic process"/>
    <property type="evidence" value="ECO:0000318"/>
    <property type="project" value="GO_Central"/>
</dbReference>
<dbReference type="InterPro" id="IPR019616">
    <property type="entry name" value="Ycf54"/>
</dbReference>
<organism evidence="2 3">
    <name type="scientific">Gloeobacter violaceus (strain ATCC 29082 / PCC 7421)</name>
    <dbReference type="NCBI Taxonomy" id="251221"/>
    <lineage>
        <taxon>Bacteria</taxon>
        <taxon>Bacillati</taxon>
        <taxon>Cyanobacteriota</taxon>
        <taxon>Cyanophyceae</taxon>
        <taxon>Gloeobacterales</taxon>
        <taxon>Gloeobacteraceae</taxon>
        <taxon>Gloeobacter</taxon>
    </lineage>
</organism>
<reference evidence="2 3" key="1">
    <citation type="journal article" date="2003" name="DNA Res.">
        <title>Complete genome structure of Gloeobacter violaceus PCC 7421, a cyanobacterium that lacks thylakoids.</title>
        <authorList>
            <person name="Nakamura Y."/>
            <person name="Kaneko T."/>
            <person name="Sato S."/>
            <person name="Mimuro M."/>
            <person name="Miyashita H."/>
            <person name="Tsuchiya T."/>
            <person name="Sasamoto S."/>
            <person name="Watanabe A."/>
            <person name="Kawashima K."/>
            <person name="Kishida Y."/>
            <person name="Kiyokawa C."/>
            <person name="Kohara M."/>
            <person name="Matsumoto M."/>
            <person name="Matsuno A."/>
            <person name="Nakazaki N."/>
            <person name="Shimpo S."/>
            <person name="Takeuchi C."/>
            <person name="Yamada M."/>
            <person name="Tabata S."/>
        </authorList>
    </citation>
    <scope>NUCLEOTIDE SEQUENCE [LARGE SCALE GENOMIC DNA]</scope>
    <source>
        <strain evidence="3">ATCC 29082 / PCC 7421</strain>
    </source>
</reference>
<dbReference type="STRING" id="251221.gene:10758360"/>
<dbReference type="PANTHER" id="PTHR35319:SF2">
    <property type="entry name" value="YCF54"/>
    <property type="match status" value="1"/>
</dbReference>
<gene>
    <name evidence="2" type="primary">ycf54</name>
</gene>
<dbReference type="InParanoid" id="Q7NM85"/>
<evidence type="ECO:0000313" key="3">
    <source>
        <dbReference type="Proteomes" id="UP000000557"/>
    </source>
</evidence>
<dbReference type="InterPro" id="IPR038409">
    <property type="entry name" value="Ycf54-like_sf"/>
</dbReference>
<keyword evidence="3" id="KW-1185">Reference proteome</keyword>
<reference evidence="2 3" key="2">
    <citation type="journal article" date="2003" name="DNA Res.">
        <title>Complete genome structure of Gloeobacter violaceus PCC 7421, a cyanobacterium that lacks thylakoids (supplement).</title>
        <authorList>
            <person name="Nakamura Y."/>
            <person name="Kaneko T."/>
            <person name="Sato S."/>
            <person name="Mimuro M."/>
            <person name="Miyashita H."/>
            <person name="Tsuchiya T."/>
            <person name="Sasamoto S."/>
            <person name="Watanabe A."/>
            <person name="Kawashima K."/>
            <person name="Kishida Y."/>
            <person name="Kiyokawa C."/>
            <person name="Kohara M."/>
            <person name="Matsumoto M."/>
            <person name="Matsuno A."/>
            <person name="Nakazaki N."/>
            <person name="Shimpo S."/>
            <person name="Takeuchi C."/>
            <person name="Yamada M."/>
            <person name="Tabata S."/>
        </authorList>
    </citation>
    <scope>NUCLEOTIDE SEQUENCE [LARGE SCALE GENOMIC DNA]</scope>
    <source>
        <strain evidence="3">ATCC 29082 / PCC 7421</strain>
    </source>
</reference>
<dbReference type="RefSeq" id="WP_011140884.1">
    <property type="nucleotide sequence ID" value="NC_005125.1"/>
</dbReference>
<dbReference type="EMBL" id="BA000045">
    <property type="protein sequence ID" value="BAC88823.1"/>
    <property type="molecule type" value="Genomic_DNA"/>
</dbReference>
<evidence type="ECO:0000313" key="2">
    <source>
        <dbReference type="EMBL" id="BAC88823.1"/>
    </source>
</evidence>
<dbReference type="AlphaFoldDB" id="Q7NM85"/>
<proteinExistence type="inferred from homology"/>
<comment type="similarity">
    <text evidence="1">Belongs to the ycf54 family.</text>
</comment>
<dbReference type="OrthoDB" id="513872at2"/>
<dbReference type="eggNOG" id="ENOG50319CP">
    <property type="taxonomic scope" value="Bacteria"/>
</dbReference>
<dbReference type="PATRIC" id="fig|251221.4.peg.900"/>
<dbReference type="PANTHER" id="PTHR35319">
    <property type="match status" value="1"/>
</dbReference>
<dbReference type="Proteomes" id="UP000000557">
    <property type="component" value="Chromosome"/>
</dbReference>
<dbReference type="PhylomeDB" id="Q7NM85"/>
<dbReference type="HOGENOM" id="CLU_2194210_0_0_3"/>
<accession>Q7NM85</accession>